<feature type="region of interest" description="Disordered" evidence="1">
    <location>
        <begin position="1"/>
        <end position="26"/>
    </location>
</feature>
<keyword evidence="3" id="KW-1185">Reference proteome</keyword>
<dbReference type="Proteomes" id="UP000054324">
    <property type="component" value="Unassembled WGS sequence"/>
</dbReference>
<feature type="region of interest" description="Disordered" evidence="1">
    <location>
        <begin position="74"/>
        <end position="101"/>
    </location>
</feature>
<dbReference type="GeneID" id="20329819"/>
<dbReference type="CTD" id="20329819"/>
<protein>
    <submittedName>
        <fullName evidence="2">Uncharacterized protein</fullName>
    </submittedName>
</protein>
<feature type="compositionally biased region" description="Basic and acidic residues" evidence="1">
    <location>
        <begin position="1"/>
        <end position="12"/>
    </location>
</feature>
<reference evidence="2 3" key="1">
    <citation type="submission" date="2013-11" db="EMBL/GenBank/DDBJ databases">
        <title>Opisthorchis viverrini - life in the bile duct.</title>
        <authorList>
            <person name="Young N.D."/>
            <person name="Nagarajan N."/>
            <person name="Lin S.J."/>
            <person name="Korhonen P.K."/>
            <person name="Jex A.R."/>
            <person name="Hall R.S."/>
            <person name="Safavi-Hemami H."/>
            <person name="Kaewkong W."/>
            <person name="Bertrand D."/>
            <person name="Gao S."/>
            <person name="Seet Q."/>
            <person name="Wongkham S."/>
            <person name="Teh B.T."/>
            <person name="Wongkham C."/>
            <person name="Intapan P.M."/>
            <person name="Maleewong W."/>
            <person name="Yang X."/>
            <person name="Hu M."/>
            <person name="Wang Z."/>
            <person name="Hofmann A."/>
            <person name="Sternberg P.W."/>
            <person name="Tan P."/>
            <person name="Wang J."/>
            <person name="Gasser R.B."/>
        </authorList>
    </citation>
    <scope>NUCLEOTIDE SEQUENCE [LARGE SCALE GENOMIC DNA]</scope>
</reference>
<feature type="non-terminal residue" evidence="2">
    <location>
        <position position="365"/>
    </location>
</feature>
<accession>A0A074ZVB6</accession>
<proteinExistence type="predicted"/>
<dbReference type="KEGG" id="ovi:T265_15654"/>
<evidence type="ECO:0000313" key="3">
    <source>
        <dbReference type="Proteomes" id="UP000054324"/>
    </source>
</evidence>
<gene>
    <name evidence="2" type="ORF">T265_15654</name>
</gene>
<evidence type="ECO:0000256" key="1">
    <source>
        <dbReference type="SAM" id="MobiDB-lite"/>
    </source>
</evidence>
<dbReference type="RefSeq" id="XP_009177137.1">
    <property type="nucleotide sequence ID" value="XM_009178873.1"/>
</dbReference>
<evidence type="ECO:0000313" key="2">
    <source>
        <dbReference type="EMBL" id="KER19119.1"/>
    </source>
</evidence>
<dbReference type="AlphaFoldDB" id="A0A074ZVB6"/>
<name>A0A074ZVB6_OPIVI</name>
<dbReference type="EMBL" id="KL597325">
    <property type="protein sequence ID" value="KER19119.1"/>
    <property type="molecule type" value="Genomic_DNA"/>
</dbReference>
<feature type="region of interest" description="Disordered" evidence="1">
    <location>
        <begin position="191"/>
        <end position="230"/>
    </location>
</feature>
<organism evidence="2 3">
    <name type="scientific">Opisthorchis viverrini</name>
    <name type="common">Southeast Asian liver fluke</name>
    <dbReference type="NCBI Taxonomy" id="6198"/>
    <lineage>
        <taxon>Eukaryota</taxon>
        <taxon>Metazoa</taxon>
        <taxon>Spiralia</taxon>
        <taxon>Lophotrochozoa</taxon>
        <taxon>Platyhelminthes</taxon>
        <taxon>Trematoda</taxon>
        <taxon>Digenea</taxon>
        <taxon>Opisthorchiida</taxon>
        <taxon>Opisthorchiata</taxon>
        <taxon>Opisthorchiidae</taxon>
        <taxon>Opisthorchis</taxon>
    </lineage>
</organism>
<sequence>MGEASPKAEKLDVNSPLPDVDDEEASWKRSKSDASFFLAGAASKGSSAGGHTDNISEHSAVYWNIAEAVEESSTLSTSRKFPPFGSRDRSHKPLSGADKYDEVDMIKKPGHPFPLGVGRLKNVQEGLSEFCSSDATFARQSFPALSTQTSHALNPDITHRPRVDEWSGTTTSLYRYRDKQINRQTDYSFYSTGASARRSSEDSQEDAESVHTPPMTALGDAPKDTPLSPTTSTDLKKYLTALNTCDEILCLADTKVSKDEAEPLFREMCSAVLGALQGFLNNEAGMSDEPWAACPKQDIVGRNQTEATPPSTPNTIEETQLQAQRIVLVPRTRLHSSALSDQRSTSQVLHGTNRHLTFRFTQILN</sequence>